<evidence type="ECO:0000256" key="5">
    <source>
        <dbReference type="ARBA" id="ARBA00023014"/>
    </source>
</evidence>
<dbReference type="SUPFAM" id="SSF52016">
    <property type="entry name" value="LeuD/IlvD-like"/>
    <property type="match status" value="1"/>
</dbReference>
<dbReference type="GO" id="GO:0016829">
    <property type="term" value="F:lyase activity"/>
    <property type="evidence" value="ECO:0007669"/>
    <property type="project" value="UniProtKB-KW"/>
</dbReference>
<accession>X1B4B6</accession>
<dbReference type="InterPro" id="IPR044137">
    <property type="entry name" value="AcnA_IRP_Swivel"/>
</dbReference>
<dbReference type="SUPFAM" id="SSF53732">
    <property type="entry name" value="Aconitase iron-sulfur domain"/>
    <property type="match status" value="1"/>
</dbReference>
<dbReference type="Pfam" id="PF00694">
    <property type="entry name" value="Aconitase_C"/>
    <property type="match status" value="1"/>
</dbReference>
<evidence type="ECO:0000256" key="2">
    <source>
        <dbReference type="ARBA" id="ARBA00007185"/>
    </source>
</evidence>
<dbReference type="InterPro" id="IPR006249">
    <property type="entry name" value="Aconitase/IRP2"/>
</dbReference>
<dbReference type="InterPro" id="IPR015931">
    <property type="entry name" value="Acnase/IPM_dHydase_lsu_aba_1/3"/>
</dbReference>
<dbReference type="Gene3D" id="3.20.19.10">
    <property type="entry name" value="Aconitase, domain 4"/>
    <property type="match status" value="1"/>
</dbReference>
<keyword evidence="4" id="KW-0408">Iron</keyword>
<evidence type="ECO:0000256" key="4">
    <source>
        <dbReference type="ARBA" id="ARBA00023004"/>
    </source>
</evidence>
<keyword evidence="5" id="KW-0411">Iron-sulfur</keyword>
<keyword evidence="3" id="KW-0479">Metal-binding</keyword>
<dbReference type="PANTHER" id="PTHR11670">
    <property type="entry name" value="ACONITASE/IRON-RESPONSIVE ELEMENT FAMILY MEMBER"/>
    <property type="match status" value="1"/>
</dbReference>
<evidence type="ECO:0000313" key="8">
    <source>
        <dbReference type="EMBL" id="GAG66871.1"/>
    </source>
</evidence>
<sequence>LVVAFALAGTVAINMEEDPLGFDPEGNPVYLRDIWPNSEEISELSDKFVTSKLFNIEYEEIFKGWGLWNELKPPKEEIYHWDEDSSYIREPPFFINFPLVEPPLNDIKDSRVLALLGVSVTTDHISPAGAIPKDMPAGNYLISRGINVKDFNSFGSRRGNHEVMMRGTFGNIRIKNKLVEKEGGWTKDFLSDEIVPLYNAAMDYISKDIPLIVLAGKDYGMGSSRDWAAKGTQLLGVKAVIAESFERIHRSNLVGMGVLPLQFIGSENTESLGIDGTEVFDIVGIKDIKPFSEVEVTARK</sequence>
<dbReference type="CDD" id="cd01580">
    <property type="entry name" value="AcnA_IRP_Swivel"/>
    <property type="match status" value="1"/>
</dbReference>
<dbReference type="InterPro" id="IPR000573">
    <property type="entry name" value="AconitaseA/IPMdHydase_ssu_swvl"/>
</dbReference>
<proteinExistence type="inferred from homology"/>
<comment type="cofactor">
    <cofactor evidence="1">
        <name>[4Fe-4S] cluster</name>
        <dbReference type="ChEBI" id="CHEBI:49883"/>
    </cofactor>
</comment>
<protein>
    <recommendedName>
        <fullName evidence="7">Aconitase A/isopropylmalate dehydratase small subunit swivel domain-containing protein</fullName>
    </recommendedName>
</protein>
<feature type="non-terminal residue" evidence="8">
    <location>
        <position position="300"/>
    </location>
</feature>
<dbReference type="Gene3D" id="3.30.499.10">
    <property type="entry name" value="Aconitase, domain 3"/>
    <property type="match status" value="1"/>
</dbReference>
<gene>
    <name evidence="8" type="ORF">S01H4_10671</name>
</gene>
<organism evidence="8">
    <name type="scientific">marine sediment metagenome</name>
    <dbReference type="NCBI Taxonomy" id="412755"/>
    <lineage>
        <taxon>unclassified sequences</taxon>
        <taxon>metagenomes</taxon>
        <taxon>ecological metagenomes</taxon>
    </lineage>
</organism>
<dbReference type="FunFam" id="3.20.19.10:FF:000001">
    <property type="entry name" value="Aconitate hydratase"/>
    <property type="match status" value="1"/>
</dbReference>
<evidence type="ECO:0000256" key="6">
    <source>
        <dbReference type="ARBA" id="ARBA00023239"/>
    </source>
</evidence>
<comment type="caution">
    <text evidence="8">The sequence shown here is derived from an EMBL/GenBank/DDBJ whole genome shotgun (WGS) entry which is preliminary data.</text>
</comment>
<dbReference type="InterPro" id="IPR015928">
    <property type="entry name" value="Aconitase/3IPM_dehydase_swvl"/>
</dbReference>
<dbReference type="GO" id="GO:0046872">
    <property type="term" value="F:metal ion binding"/>
    <property type="evidence" value="ECO:0007669"/>
    <property type="project" value="UniProtKB-KW"/>
</dbReference>
<feature type="non-terminal residue" evidence="8">
    <location>
        <position position="1"/>
    </location>
</feature>
<dbReference type="AlphaFoldDB" id="X1B4B6"/>
<feature type="domain" description="Aconitase A/isopropylmalate dehydratase small subunit swivel" evidence="7">
    <location>
        <begin position="139"/>
        <end position="263"/>
    </location>
</feature>
<reference evidence="8" key="1">
    <citation type="journal article" date="2014" name="Front. Microbiol.">
        <title>High frequency of phylogenetically diverse reductive dehalogenase-homologous genes in deep subseafloor sedimentary metagenomes.</title>
        <authorList>
            <person name="Kawai M."/>
            <person name="Futagami T."/>
            <person name="Toyoda A."/>
            <person name="Takaki Y."/>
            <person name="Nishi S."/>
            <person name="Hori S."/>
            <person name="Arai W."/>
            <person name="Tsubouchi T."/>
            <person name="Morono Y."/>
            <person name="Uchiyama I."/>
            <person name="Ito T."/>
            <person name="Fujiyama A."/>
            <person name="Inagaki F."/>
            <person name="Takami H."/>
        </authorList>
    </citation>
    <scope>NUCLEOTIDE SEQUENCE</scope>
    <source>
        <strain evidence="8">Expedition CK06-06</strain>
    </source>
</reference>
<dbReference type="Gene3D" id="6.10.190.10">
    <property type="match status" value="1"/>
</dbReference>
<evidence type="ECO:0000256" key="1">
    <source>
        <dbReference type="ARBA" id="ARBA00001966"/>
    </source>
</evidence>
<keyword evidence="6" id="KW-0456">Lyase</keyword>
<dbReference type="EMBL" id="BART01004138">
    <property type="protein sequence ID" value="GAG66871.1"/>
    <property type="molecule type" value="Genomic_DNA"/>
</dbReference>
<evidence type="ECO:0000256" key="3">
    <source>
        <dbReference type="ARBA" id="ARBA00022723"/>
    </source>
</evidence>
<name>X1B4B6_9ZZZZ</name>
<evidence type="ECO:0000259" key="7">
    <source>
        <dbReference type="Pfam" id="PF00694"/>
    </source>
</evidence>
<comment type="similarity">
    <text evidence="2">Belongs to the aconitase/IPM isomerase family.</text>
</comment>
<dbReference type="InterPro" id="IPR036008">
    <property type="entry name" value="Aconitase_4Fe-4S_dom"/>
</dbReference>
<dbReference type="GO" id="GO:0051536">
    <property type="term" value="F:iron-sulfur cluster binding"/>
    <property type="evidence" value="ECO:0007669"/>
    <property type="project" value="UniProtKB-KW"/>
</dbReference>